<dbReference type="PANTHER" id="PTHR24093">
    <property type="entry name" value="CATION TRANSPORTING ATPASE"/>
    <property type="match status" value="1"/>
</dbReference>
<evidence type="ECO:0000313" key="5">
    <source>
        <dbReference type="EMBL" id="DAD19669.1"/>
    </source>
</evidence>
<evidence type="ECO:0000256" key="3">
    <source>
        <dbReference type="SAM" id="Phobius"/>
    </source>
</evidence>
<gene>
    <name evidence="5" type="ORF">HUJ06_021132</name>
</gene>
<evidence type="ECO:0000313" key="6">
    <source>
        <dbReference type="Proteomes" id="UP000607653"/>
    </source>
</evidence>
<evidence type="ECO:0000256" key="2">
    <source>
        <dbReference type="ARBA" id="ARBA00022842"/>
    </source>
</evidence>
<dbReference type="Proteomes" id="UP000607653">
    <property type="component" value="Unassembled WGS sequence"/>
</dbReference>
<dbReference type="SUPFAM" id="SSF81665">
    <property type="entry name" value="Calcium ATPase, transmembrane domain M"/>
    <property type="match status" value="1"/>
</dbReference>
<keyword evidence="3" id="KW-0812">Transmembrane</keyword>
<protein>
    <recommendedName>
        <fullName evidence="4">Cation-transporting P-type ATPase C-terminal domain-containing protein</fullName>
    </recommendedName>
</protein>
<keyword evidence="3" id="KW-0472">Membrane</keyword>
<dbReference type="PANTHER" id="PTHR24093:SF434">
    <property type="entry name" value="CALCIUM-TRANSPORTING ATPASE 13, PLASMA MEMBRANE-TYPE-RELATED"/>
    <property type="match status" value="1"/>
</dbReference>
<feature type="domain" description="Cation-transporting P-type ATPase C-terminal" evidence="4">
    <location>
        <begin position="2"/>
        <end position="58"/>
    </location>
</feature>
<dbReference type="Pfam" id="PF00689">
    <property type="entry name" value="Cation_ATPase_C"/>
    <property type="match status" value="1"/>
</dbReference>
<organism evidence="5 6">
    <name type="scientific">Nelumbo nucifera</name>
    <name type="common">Sacred lotus</name>
    <dbReference type="NCBI Taxonomy" id="4432"/>
    <lineage>
        <taxon>Eukaryota</taxon>
        <taxon>Viridiplantae</taxon>
        <taxon>Streptophyta</taxon>
        <taxon>Embryophyta</taxon>
        <taxon>Tracheophyta</taxon>
        <taxon>Spermatophyta</taxon>
        <taxon>Magnoliopsida</taxon>
        <taxon>Proteales</taxon>
        <taxon>Nelumbonaceae</taxon>
        <taxon>Nelumbo</taxon>
    </lineage>
</organism>
<keyword evidence="3" id="KW-1133">Transmembrane helix</keyword>
<keyword evidence="1" id="KW-0479">Metal-binding</keyword>
<keyword evidence="6" id="KW-1185">Reference proteome</keyword>
<dbReference type="InterPro" id="IPR006068">
    <property type="entry name" value="ATPase_P-typ_cation-transptr_C"/>
</dbReference>
<dbReference type="InterPro" id="IPR023298">
    <property type="entry name" value="ATPase_P-typ_TM_dom_sf"/>
</dbReference>
<name>A0A822XKQ9_NELNU</name>
<evidence type="ECO:0000256" key="1">
    <source>
        <dbReference type="ARBA" id="ARBA00022723"/>
    </source>
</evidence>
<accession>A0A822XKQ9</accession>
<dbReference type="EMBL" id="DUZY01000001">
    <property type="protein sequence ID" value="DAD19669.1"/>
    <property type="molecule type" value="Genomic_DNA"/>
</dbReference>
<dbReference type="AlphaFoldDB" id="A0A822XKQ9"/>
<feature type="transmembrane region" description="Helical" evidence="3">
    <location>
        <begin position="38"/>
        <end position="56"/>
    </location>
</feature>
<comment type="caution">
    <text evidence="5">The sequence shown here is derived from an EMBL/GenBank/DDBJ whole genome shotgun (WGS) entry which is preliminary data.</text>
</comment>
<keyword evidence="2" id="KW-0460">Magnesium</keyword>
<reference evidence="5 6" key="1">
    <citation type="journal article" date="2020" name="Mol. Biol. Evol.">
        <title>Distinct Expression and Methylation Patterns for Genes with Different Fates following a Single Whole-Genome Duplication in Flowering Plants.</title>
        <authorList>
            <person name="Shi T."/>
            <person name="Rahmani R.S."/>
            <person name="Gugger P.F."/>
            <person name="Wang M."/>
            <person name="Li H."/>
            <person name="Zhang Y."/>
            <person name="Li Z."/>
            <person name="Wang Q."/>
            <person name="Van de Peer Y."/>
            <person name="Marchal K."/>
            <person name="Chen J."/>
        </authorList>
    </citation>
    <scope>NUCLEOTIDE SEQUENCE [LARGE SCALE GENOMIC DNA]</scope>
    <source>
        <tissue evidence="5">Leaf</tissue>
    </source>
</reference>
<evidence type="ECO:0000259" key="4">
    <source>
        <dbReference type="Pfam" id="PF00689"/>
    </source>
</evidence>
<dbReference type="GO" id="GO:0046872">
    <property type="term" value="F:metal ion binding"/>
    <property type="evidence" value="ECO:0007669"/>
    <property type="project" value="UniProtKB-KW"/>
</dbReference>
<proteinExistence type="predicted"/>
<dbReference type="Gene3D" id="1.20.1110.10">
    <property type="entry name" value="Calcium-transporting ATPase, transmembrane domain"/>
    <property type="match status" value="1"/>
</dbReference>
<sequence length="60" mass="6975">MHKKHLFLLIVVMAVVLQMVMVEFLNKFSNTERLNLMQWSKCIGLAVLSWPIGWVVKCLS</sequence>